<dbReference type="PANTHER" id="PTHR47657:SF12">
    <property type="entry name" value="ZN(II)2CYS6 TRANSCRIPTION FACTOR (EUROFUNG)"/>
    <property type="match status" value="1"/>
</dbReference>
<dbReference type="PROSITE" id="PS50048">
    <property type="entry name" value="ZN2_CY6_FUNGAL_2"/>
    <property type="match status" value="1"/>
</dbReference>
<dbReference type="HOGENOM" id="CLU_018979_0_0_1"/>
<protein>
    <recommendedName>
        <fullName evidence="6">Zn(2)-C6 fungal-type domain-containing protein</fullName>
    </recommendedName>
</protein>
<name>V5FW75_BYSSN</name>
<dbReference type="Pfam" id="PF00172">
    <property type="entry name" value="Zn_clus"/>
    <property type="match status" value="1"/>
</dbReference>
<organism evidence="7 8">
    <name type="scientific">Byssochlamys spectabilis (strain No. 5 / NBRC 109023)</name>
    <name type="common">Paecilomyces variotii</name>
    <dbReference type="NCBI Taxonomy" id="1356009"/>
    <lineage>
        <taxon>Eukaryota</taxon>
        <taxon>Fungi</taxon>
        <taxon>Dikarya</taxon>
        <taxon>Ascomycota</taxon>
        <taxon>Pezizomycotina</taxon>
        <taxon>Eurotiomycetes</taxon>
        <taxon>Eurotiomycetidae</taxon>
        <taxon>Eurotiales</taxon>
        <taxon>Thermoascaceae</taxon>
        <taxon>Paecilomyces</taxon>
    </lineage>
</organism>
<sequence>MDNTSLGAIPIRNEVLHTQGMTGEPTKVVIRRSHGKSRYGCENCKKRHVKCDELHPECGNCVKLGKRCDFWADHHRRITQGNSEDTLSLEWPPAIQHACHQWQVSGTPSVPLIQFVTSPSWHGFSLETLRYMHYAAIIASFLGGEKRRGLKIFWWDEFRSWAQLAANFDFVAHAIAGSAADRLAFLTKASSAQTDASRHQLLAIQGLNQALTDFSPENSDAILCASILLCLQHRDWRAWKALVTGTQTIVSSMIPWAHKSVFVNYIEGNDASATPLHGAEQTSSTIVGTFDRHSAFLHLLIEGIRSLNSVSHATKDRPELSAMMRDLRDLLRKVRDAPGELSEDVLFRRLHPYRSLVSSFSSSLLNATNGDAIILVVMAHTFATFIALALRFPHINYGFMINVRLQSIHSINEAFERQMQTGATCTVHDKIDYLMRFPCETVNCYRLFFGSKI</sequence>
<dbReference type="PROSITE" id="PS00463">
    <property type="entry name" value="ZN2_CY6_FUNGAL_1"/>
    <property type="match status" value="1"/>
</dbReference>
<dbReference type="SMART" id="SM00066">
    <property type="entry name" value="GAL4"/>
    <property type="match status" value="1"/>
</dbReference>
<dbReference type="InParanoid" id="V5FW75"/>
<dbReference type="GO" id="GO:0000981">
    <property type="term" value="F:DNA-binding transcription factor activity, RNA polymerase II-specific"/>
    <property type="evidence" value="ECO:0007669"/>
    <property type="project" value="InterPro"/>
</dbReference>
<accession>V5FW75</accession>
<dbReference type="PANTHER" id="PTHR47657">
    <property type="entry name" value="STEROL REGULATORY ELEMENT-BINDING PROTEIN ECM22"/>
    <property type="match status" value="1"/>
</dbReference>
<evidence type="ECO:0000256" key="1">
    <source>
        <dbReference type="ARBA" id="ARBA00023015"/>
    </source>
</evidence>
<dbReference type="Gene3D" id="4.10.240.10">
    <property type="entry name" value="Zn(2)-C6 fungal-type DNA-binding domain"/>
    <property type="match status" value="1"/>
</dbReference>
<dbReference type="OrthoDB" id="5350673at2759"/>
<dbReference type="AlphaFoldDB" id="V5FW75"/>
<keyword evidence="1" id="KW-0805">Transcription regulation</keyword>
<gene>
    <name evidence="7" type="ORF">PVAR5_5001</name>
</gene>
<keyword evidence="3" id="KW-0804">Transcription</keyword>
<dbReference type="CDD" id="cd00067">
    <property type="entry name" value="GAL4"/>
    <property type="match status" value="1"/>
</dbReference>
<evidence type="ECO:0000259" key="6">
    <source>
        <dbReference type="PROSITE" id="PS50048"/>
    </source>
</evidence>
<reference evidence="8" key="1">
    <citation type="journal article" date="2014" name="Genome Announc.">
        <title>Draft genome sequence of the formaldehyde-resistant fungus Byssochlamys spectabilis No. 5 (anamorph Paecilomyces variotii No. 5) (NBRC109023).</title>
        <authorList>
            <person name="Oka T."/>
            <person name="Ekino K."/>
            <person name="Fukuda K."/>
            <person name="Nomura Y."/>
        </authorList>
    </citation>
    <scope>NUCLEOTIDE SEQUENCE [LARGE SCALE GENOMIC DNA]</scope>
    <source>
        <strain evidence="8">No. 5 / NBRC 109023</strain>
    </source>
</reference>
<keyword evidence="5" id="KW-1133">Transmembrane helix</keyword>
<dbReference type="GO" id="GO:0003677">
    <property type="term" value="F:DNA binding"/>
    <property type="evidence" value="ECO:0007669"/>
    <property type="project" value="UniProtKB-KW"/>
</dbReference>
<dbReference type="GO" id="GO:0008270">
    <property type="term" value="F:zinc ion binding"/>
    <property type="evidence" value="ECO:0007669"/>
    <property type="project" value="InterPro"/>
</dbReference>
<dbReference type="Proteomes" id="UP000018001">
    <property type="component" value="Unassembled WGS sequence"/>
</dbReference>
<keyword evidence="4" id="KW-0539">Nucleus</keyword>
<dbReference type="InterPro" id="IPR036864">
    <property type="entry name" value="Zn2-C6_fun-type_DNA-bd_sf"/>
</dbReference>
<keyword evidence="5" id="KW-0812">Transmembrane</keyword>
<dbReference type="eggNOG" id="ENOG502R6NR">
    <property type="taxonomic scope" value="Eukaryota"/>
</dbReference>
<dbReference type="FunCoup" id="V5FW75">
    <property type="interactions" value="639"/>
</dbReference>
<dbReference type="InterPro" id="IPR001138">
    <property type="entry name" value="Zn2Cys6_DnaBD"/>
</dbReference>
<evidence type="ECO:0000313" key="8">
    <source>
        <dbReference type="Proteomes" id="UP000018001"/>
    </source>
</evidence>
<feature type="transmembrane region" description="Helical" evidence="5">
    <location>
        <begin position="372"/>
        <end position="390"/>
    </location>
</feature>
<evidence type="ECO:0000256" key="2">
    <source>
        <dbReference type="ARBA" id="ARBA00023125"/>
    </source>
</evidence>
<proteinExistence type="predicted"/>
<evidence type="ECO:0000256" key="5">
    <source>
        <dbReference type="SAM" id="Phobius"/>
    </source>
</evidence>
<feature type="domain" description="Zn(2)-C6 fungal-type" evidence="6">
    <location>
        <begin position="40"/>
        <end position="70"/>
    </location>
</feature>
<evidence type="ECO:0000256" key="4">
    <source>
        <dbReference type="ARBA" id="ARBA00023242"/>
    </source>
</evidence>
<dbReference type="SUPFAM" id="SSF57701">
    <property type="entry name" value="Zn2/Cys6 DNA-binding domain"/>
    <property type="match status" value="1"/>
</dbReference>
<keyword evidence="2" id="KW-0238">DNA-binding</keyword>
<comment type="caution">
    <text evidence="7">The sequence shown here is derived from an EMBL/GenBank/DDBJ whole genome shotgun (WGS) entry which is preliminary data.</text>
</comment>
<keyword evidence="8" id="KW-1185">Reference proteome</keyword>
<evidence type="ECO:0000313" key="7">
    <source>
        <dbReference type="EMBL" id="GAD96348.1"/>
    </source>
</evidence>
<evidence type="ECO:0000256" key="3">
    <source>
        <dbReference type="ARBA" id="ARBA00023163"/>
    </source>
</evidence>
<dbReference type="InterPro" id="IPR052400">
    <property type="entry name" value="Zn2-C6_fungal_TF"/>
</dbReference>
<keyword evidence="5" id="KW-0472">Membrane</keyword>
<dbReference type="EMBL" id="BAUL01000160">
    <property type="protein sequence ID" value="GAD96348.1"/>
    <property type="molecule type" value="Genomic_DNA"/>
</dbReference>